<dbReference type="NCBIfam" id="NF033551">
    <property type="entry name" value="transpos_IS1182"/>
    <property type="match status" value="1"/>
</dbReference>
<feature type="region of interest" description="Disordered" evidence="1">
    <location>
        <begin position="262"/>
        <end position="290"/>
    </location>
</feature>
<evidence type="ECO:0000256" key="1">
    <source>
        <dbReference type="SAM" id="MobiDB-lite"/>
    </source>
</evidence>
<proteinExistence type="predicted"/>
<dbReference type="AlphaFoldDB" id="A0AB35T5L8"/>
<evidence type="ECO:0000313" key="5">
    <source>
        <dbReference type="Proteomes" id="UP001281130"/>
    </source>
</evidence>
<evidence type="ECO:0000259" key="2">
    <source>
        <dbReference type="Pfam" id="PF05598"/>
    </source>
</evidence>
<dbReference type="RefSeq" id="WP_084362617.1">
    <property type="nucleotide sequence ID" value="NZ_JAWXXX010000001.1"/>
</dbReference>
<sequence length="556" mass="63128">MCLHPRPVEPVPEETVRVARAAFPRGNRYLLMRDELGAIFEDAQFTHLFPTRGKPALSPWRLALVTVMQFAEGLSDRQAAEAVRARIDWKYALSLELDDRGFDASVLCEFRARLAEGAAEELLFDVVLERFRAMGLLKARGRQRTDSTHVLAAVRRLNRLERVGETVRLALNALATVAPEWLKGQVRPEWADRYARPFDDIRLPKGENARRAVAERIGKDGFELLGALASEDAAAWLREIPAVETLRRVWVQQYLRTPEGIRWRSDEDGLPPAPREIDSPVDPDARHSKKNSTSWLGYRVHLTETCDDGAPRILTRVGTATAPTQDDEATAEVHQDLRGRGLLPRIHLVDSAYLDADLLAISREDYGIDLLGPARRNKGWQARERTGFDQSNFEIDWDKEHATCPEGKRSLSWVPGTRRGKPVVWAQFARKDCGACPSQKLCLRHKPAADGRKPRKQITLLPRERHEALKAAREREKTPEYAREYRRRAGVEGTISRAVRICRIRRSRYLGLEKTRLQHLLSAAALNFVRLSEWISDTPPPEARVSPFSKLMNMPA</sequence>
<name>A0AB35T5L8_RUBRA</name>
<dbReference type="EMBL" id="JAWXXX010000001">
    <property type="protein sequence ID" value="MDX5895174.1"/>
    <property type="molecule type" value="Genomic_DNA"/>
</dbReference>
<dbReference type="InterPro" id="IPR025668">
    <property type="entry name" value="Tnp_DDE_dom"/>
</dbReference>
<comment type="caution">
    <text evidence="4">The sequence shown here is derived from an EMBL/GenBank/DDBJ whole genome shotgun (WGS) entry which is preliminary data.</text>
</comment>
<reference evidence="4" key="1">
    <citation type="submission" date="2023-11" db="EMBL/GenBank/DDBJ databases">
        <title>MicrobeMod: A computational toolkit for identifying prokaryotic methylation and restriction-modification with nanopore sequencing.</title>
        <authorList>
            <person name="Crits-Christoph A."/>
            <person name="Kang S.C."/>
            <person name="Lee H."/>
            <person name="Ostrov N."/>
        </authorList>
    </citation>
    <scope>NUCLEOTIDE SEQUENCE</scope>
    <source>
        <strain evidence="4">ATCC 51242</strain>
    </source>
</reference>
<dbReference type="Pfam" id="PF13751">
    <property type="entry name" value="DDE_Tnp_1_6"/>
    <property type="match status" value="1"/>
</dbReference>
<dbReference type="Proteomes" id="UP001281130">
    <property type="component" value="Unassembled WGS sequence"/>
</dbReference>
<feature type="domain" description="Transposase InsH N-terminal" evidence="2">
    <location>
        <begin position="23"/>
        <end position="113"/>
    </location>
</feature>
<feature type="compositionally biased region" description="Basic and acidic residues" evidence="1">
    <location>
        <begin position="275"/>
        <end position="286"/>
    </location>
</feature>
<accession>A0AB35T5L8</accession>
<evidence type="ECO:0000313" key="4">
    <source>
        <dbReference type="EMBL" id="MDX5895174.1"/>
    </source>
</evidence>
<dbReference type="PANTHER" id="PTHR35604:SF2">
    <property type="entry name" value="TRANSPOSASE INSH FOR INSERTION SEQUENCE ELEMENT IS5A-RELATED"/>
    <property type="match status" value="1"/>
</dbReference>
<dbReference type="InterPro" id="IPR047629">
    <property type="entry name" value="IS1182_transpos"/>
</dbReference>
<dbReference type="PANTHER" id="PTHR35604">
    <property type="entry name" value="TRANSPOSASE INSH FOR INSERTION SEQUENCE ELEMENT IS5A-RELATED"/>
    <property type="match status" value="1"/>
</dbReference>
<gene>
    <name evidence="4" type="ORF">SIL72_14195</name>
</gene>
<organism evidence="4 5">
    <name type="scientific">Rubrobacter radiotolerans</name>
    <name type="common">Arthrobacter radiotolerans</name>
    <dbReference type="NCBI Taxonomy" id="42256"/>
    <lineage>
        <taxon>Bacteria</taxon>
        <taxon>Bacillati</taxon>
        <taxon>Actinomycetota</taxon>
        <taxon>Rubrobacteria</taxon>
        <taxon>Rubrobacterales</taxon>
        <taxon>Rubrobacteraceae</taxon>
        <taxon>Rubrobacter</taxon>
    </lineage>
</organism>
<dbReference type="Pfam" id="PF05598">
    <property type="entry name" value="DUF772"/>
    <property type="match status" value="1"/>
</dbReference>
<dbReference type="InterPro" id="IPR008490">
    <property type="entry name" value="Transposase_InsH_N"/>
</dbReference>
<protein>
    <submittedName>
        <fullName evidence="4">IS1182 family transposase</fullName>
    </submittedName>
</protein>
<feature type="domain" description="Transposase DDE" evidence="3">
    <location>
        <begin position="403"/>
        <end position="531"/>
    </location>
</feature>
<evidence type="ECO:0000259" key="3">
    <source>
        <dbReference type="Pfam" id="PF13751"/>
    </source>
</evidence>